<dbReference type="GO" id="GO:0016538">
    <property type="term" value="F:cyclin-dependent protein serine/threonine kinase regulator activity"/>
    <property type="evidence" value="ECO:0007669"/>
    <property type="project" value="InterPro"/>
</dbReference>
<dbReference type="InterPro" id="IPR013763">
    <property type="entry name" value="Cyclin-like_dom"/>
</dbReference>
<name>A0A811YZX8_NYCPR</name>
<feature type="domain" description="Cyclin C-terminal" evidence="7">
    <location>
        <begin position="184"/>
        <end position="287"/>
    </location>
</feature>
<comment type="caution">
    <text evidence="8">The sequence shown here is derived from an EMBL/GenBank/DDBJ whole genome shotgun (WGS) entry which is preliminary data.</text>
</comment>
<keyword evidence="2" id="KW-0498">Mitosis</keyword>
<dbReference type="PANTHER" id="PTHR10177">
    <property type="entry name" value="CYCLINS"/>
    <property type="match status" value="1"/>
</dbReference>
<dbReference type="Gene3D" id="1.10.472.10">
    <property type="entry name" value="Cyclin-like"/>
    <property type="match status" value="1"/>
</dbReference>
<dbReference type="Pfam" id="PF00134">
    <property type="entry name" value="Cyclin_N"/>
    <property type="match status" value="1"/>
</dbReference>
<keyword evidence="1" id="KW-0132">Cell division</keyword>
<keyword evidence="4" id="KW-0131">Cell cycle</keyword>
<dbReference type="AlphaFoldDB" id="A0A811YZX8"/>
<comment type="similarity">
    <text evidence="5">Belongs to the cyclin family.</text>
</comment>
<evidence type="ECO:0000256" key="3">
    <source>
        <dbReference type="ARBA" id="ARBA00023127"/>
    </source>
</evidence>
<keyword evidence="3 5" id="KW-0195">Cyclin</keyword>
<accession>A0A811YZX8</accession>
<evidence type="ECO:0000256" key="2">
    <source>
        <dbReference type="ARBA" id="ARBA00022776"/>
    </source>
</evidence>
<evidence type="ECO:0000313" key="9">
    <source>
        <dbReference type="Proteomes" id="UP000645828"/>
    </source>
</evidence>
<dbReference type="InterPro" id="IPR006671">
    <property type="entry name" value="Cyclin_N"/>
</dbReference>
<evidence type="ECO:0000256" key="1">
    <source>
        <dbReference type="ARBA" id="ARBA00022618"/>
    </source>
</evidence>
<dbReference type="GO" id="GO:0051301">
    <property type="term" value="P:cell division"/>
    <property type="evidence" value="ECO:0007669"/>
    <property type="project" value="UniProtKB-KW"/>
</dbReference>
<evidence type="ECO:0000256" key="5">
    <source>
        <dbReference type="RuleBase" id="RU000383"/>
    </source>
</evidence>
<protein>
    <submittedName>
        <fullName evidence="8">(raccoon dog) hypothetical protein</fullName>
    </submittedName>
</protein>
<dbReference type="InterPro" id="IPR004367">
    <property type="entry name" value="Cyclin_C-dom"/>
</dbReference>
<dbReference type="InterPro" id="IPR039361">
    <property type="entry name" value="Cyclin"/>
</dbReference>
<feature type="domain" description="Cyclin-like" evidence="6">
    <location>
        <begin position="188"/>
        <end position="269"/>
    </location>
</feature>
<evidence type="ECO:0000313" key="8">
    <source>
        <dbReference type="EMBL" id="CAD7683067.1"/>
    </source>
</evidence>
<dbReference type="Proteomes" id="UP000645828">
    <property type="component" value="Unassembled WGS sequence"/>
</dbReference>
<reference evidence="8" key="1">
    <citation type="submission" date="2020-12" db="EMBL/GenBank/DDBJ databases">
        <authorList>
            <consortium name="Molecular Ecology Group"/>
        </authorList>
    </citation>
    <scope>NUCLEOTIDE SEQUENCE</scope>
    <source>
        <strain evidence="8">TBG_1078</strain>
    </source>
</reference>
<dbReference type="SMART" id="SM00385">
    <property type="entry name" value="CYCLIN"/>
    <property type="match status" value="1"/>
</dbReference>
<dbReference type="SMART" id="SM01332">
    <property type="entry name" value="Cyclin_C"/>
    <property type="match status" value="1"/>
</dbReference>
<dbReference type="EMBL" id="CAJHUB010000755">
    <property type="protein sequence ID" value="CAD7683067.1"/>
    <property type="molecule type" value="Genomic_DNA"/>
</dbReference>
<keyword evidence="9" id="KW-1185">Reference proteome</keyword>
<dbReference type="InterPro" id="IPR036915">
    <property type="entry name" value="Cyclin-like_sf"/>
</dbReference>
<evidence type="ECO:0000259" key="6">
    <source>
        <dbReference type="SMART" id="SM00385"/>
    </source>
</evidence>
<sequence>MALWVTSNTKVIVENTVKISMAGAKRMPLATAVASKPRLRPRIAFGDIGNRVREQPQAKLPLKKEAKTSVSGKPVLVDTLSPSPMETSGCAPAEEYLCQAFSDVILAVNRVNAEDGADPNLCNEYVKDIYAYLRQPEEEQALVGVTAMFIASKDEELYPPEIGDFAFADGNEDLRSLNFGLCCRLSLHFLWRASKIAEVDVEQHTLAKYLMELSMLDYNMVPFPPSQIAAGSFCLVLKILDNGEWTPTLQYYLSYTEESLLNVMQHLAKNVVMVNHRLTKHMTIKSK</sequence>
<dbReference type="SUPFAM" id="SSF47954">
    <property type="entry name" value="Cyclin-like"/>
    <property type="match status" value="2"/>
</dbReference>
<dbReference type="PIRSF" id="PIRSF001771">
    <property type="entry name" value="Cyclin_A_B_D_E"/>
    <property type="match status" value="1"/>
</dbReference>
<dbReference type="GO" id="GO:0044772">
    <property type="term" value="P:mitotic cell cycle phase transition"/>
    <property type="evidence" value="ECO:0007669"/>
    <property type="project" value="InterPro"/>
</dbReference>
<dbReference type="InterPro" id="IPR046965">
    <property type="entry name" value="Cyclin_A/B-like"/>
</dbReference>
<gene>
    <name evidence="8" type="ORF">NYPRO_LOCUS15859</name>
</gene>
<evidence type="ECO:0000256" key="4">
    <source>
        <dbReference type="ARBA" id="ARBA00023306"/>
    </source>
</evidence>
<organism evidence="8 9">
    <name type="scientific">Nyctereutes procyonoides</name>
    <name type="common">Raccoon dog</name>
    <name type="synonym">Canis procyonoides</name>
    <dbReference type="NCBI Taxonomy" id="34880"/>
    <lineage>
        <taxon>Eukaryota</taxon>
        <taxon>Metazoa</taxon>
        <taxon>Chordata</taxon>
        <taxon>Craniata</taxon>
        <taxon>Vertebrata</taxon>
        <taxon>Euteleostomi</taxon>
        <taxon>Mammalia</taxon>
        <taxon>Eutheria</taxon>
        <taxon>Laurasiatheria</taxon>
        <taxon>Carnivora</taxon>
        <taxon>Caniformia</taxon>
        <taxon>Canidae</taxon>
        <taxon>Nyctereutes</taxon>
    </lineage>
</organism>
<evidence type="ECO:0000259" key="7">
    <source>
        <dbReference type="SMART" id="SM01332"/>
    </source>
</evidence>
<proteinExistence type="inferred from homology"/>
<dbReference type="Pfam" id="PF02984">
    <property type="entry name" value="Cyclin_C"/>
    <property type="match status" value="1"/>
</dbReference>